<evidence type="ECO:0000313" key="4">
    <source>
        <dbReference type="Proteomes" id="UP000321548"/>
    </source>
</evidence>
<name>A0A5C8NY45_9BURK</name>
<sequence>MITEDTARRAAGLLWRAWQEAATLDALPEACRPASRADGYLVQSALLAQSGSRCWGWKIAATSEAGQKHIGVDGPLGGRIFADRVHAPGDRIALAGNRMRVAEVEFAFRMGRTLAPRDAPWRSGEVLDAVEALLPSIEVPDSRFSAFERAGAPQLIADNACAWRFVAGRPAPESWRDTDLAAWSVRARVGERYTRDGIGSNVLGDPRLALTWLVDELSAQGIALEAGQVVTTGTCLPPLEIQPGDHVFADFGALGSVDVRFAD</sequence>
<dbReference type="AlphaFoldDB" id="A0A5C8NY45"/>
<dbReference type="Pfam" id="PF01557">
    <property type="entry name" value="FAA_hydrolase"/>
    <property type="match status" value="1"/>
</dbReference>
<dbReference type="InterPro" id="IPR011234">
    <property type="entry name" value="Fumarylacetoacetase-like_C"/>
</dbReference>
<dbReference type="Proteomes" id="UP000321548">
    <property type="component" value="Unassembled WGS sequence"/>
</dbReference>
<keyword evidence="4" id="KW-1185">Reference proteome</keyword>
<accession>A0A5C8NY45</accession>
<proteinExistence type="predicted"/>
<dbReference type="PANTHER" id="PTHR30143:SF0">
    <property type="entry name" value="2-KETO-4-PENTENOATE HYDRATASE"/>
    <property type="match status" value="1"/>
</dbReference>
<dbReference type="Gene3D" id="3.90.850.10">
    <property type="entry name" value="Fumarylacetoacetase-like, C-terminal domain"/>
    <property type="match status" value="1"/>
</dbReference>
<evidence type="ECO:0000259" key="2">
    <source>
        <dbReference type="Pfam" id="PF01557"/>
    </source>
</evidence>
<protein>
    <submittedName>
        <fullName evidence="3">Hydratase</fullName>
    </submittedName>
</protein>
<dbReference type="GO" id="GO:0005737">
    <property type="term" value="C:cytoplasm"/>
    <property type="evidence" value="ECO:0007669"/>
    <property type="project" value="TreeGrafter"/>
</dbReference>
<evidence type="ECO:0000256" key="1">
    <source>
        <dbReference type="ARBA" id="ARBA00023239"/>
    </source>
</evidence>
<keyword evidence="1" id="KW-0456">Lyase</keyword>
<dbReference type="PANTHER" id="PTHR30143">
    <property type="entry name" value="ACID HYDRATASE"/>
    <property type="match status" value="1"/>
</dbReference>
<dbReference type="RefSeq" id="WP_147703819.1">
    <property type="nucleotide sequence ID" value="NZ_VDUY01000003.1"/>
</dbReference>
<dbReference type="SUPFAM" id="SSF56529">
    <property type="entry name" value="FAH"/>
    <property type="match status" value="1"/>
</dbReference>
<dbReference type="InterPro" id="IPR050772">
    <property type="entry name" value="Hydratase-Decarb/MhpD_sf"/>
</dbReference>
<organism evidence="3 4">
    <name type="scientific">Zeimonas arvi</name>
    <dbReference type="NCBI Taxonomy" id="2498847"/>
    <lineage>
        <taxon>Bacteria</taxon>
        <taxon>Pseudomonadati</taxon>
        <taxon>Pseudomonadota</taxon>
        <taxon>Betaproteobacteria</taxon>
        <taxon>Burkholderiales</taxon>
        <taxon>Burkholderiaceae</taxon>
        <taxon>Zeimonas</taxon>
    </lineage>
</organism>
<dbReference type="GO" id="GO:0008684">
    <property type="term" value="F:2-oxopent-4-enoate hydratase activity"/>
    <property type="evidence" value="ECO:0007669"/>
    <property type="project" value="TreeGrafter"/>
</dbReference>
<dbReference type="OrthoDB" id="9792137at2"/>
<dbReference type="EMBL" id="VDUY01000003">
    <property type="protein sequence ID" value="TXL65904.1"/>
    <property type="molecule type" value="Genomic_DNA"/>
</dbReference>
<evidence type="ECO:0000313" key="3">
    <source>
        <dbReference type="EMBL" id="TXL65904.1"/>
    </source>
</evidence>
<dbReference type="InterPro" id="IPR036663">
    <property type="entry name" value="Fumarylacetoacetase_C_sf"/>
</dbReference>
<feature type="domain" description="Fumarylacetoacetase-like C-terminal" evidence="2">
    <location>
        <begin position="85"/>
        <end position="260"/>
    </location>
</feature>
<gene>
    <name evidence="3" type="ORF">FHP08_07400</name>
</gene>
<comment type="caution">
    <text evidence="3">The sequence shown here is derived from an EMBL/GenBank/DDBJ whole genome shotgun (WGS) entry which is preliminary data.</text>
</comment>
<reference evidence="3 4" key="1">
    <citation type="submission" date="2019-06" db="EMBL/GenBank/DDBJ databases">
        <title>Quisquiliibacterium sp. nov., isolated from a maize field.</title>
        <authorList>
            <person name="Lin S.-Y."/>
            <person name="Tsai C.-F."/>
            <person name="Young C.-C."/>
        </authorList>
    </citation>
    <scope>NUCLEOTIDE SEQUENCE [LARGE SCALE GENOMIC DNA]</scope>
    <source>
        <strain evidence="3 4">CC-CFT501</strain>
    </source>
</reference>